<name>A0ACB7X5V7_9ERIC</name>
<keyword evidence="2" id="KW-1185">Reference proteome</keyword>
<dbReference type="Proteomes" id="UP000828048">
    <property type="component" value="Chromosome 2"/>
</dbReference>
<gene>
    <name evidence="1" type="ORF">Vadar_031090</name>
</gene>
<comment type="caution">
    <text evidence="1">The sequence shown here is derived from an EMBL/GenBank/DDBJ whole genome shotgun (WGS) entry which is preliminary data.</text>
</comment>
<reference evidence="1 2" key="1">
    <citation type="journal article" date="2021" name="Hortic Res">
        <title>High-quality reference genome and annotation aids understanding of berry development for evergreen blueberry (Vaccinium darrowii).</title>
        <authorList>
            <person name="Yu J."/>
            <person name="Hulse-Kemp A.M."/>
            <person name="Babiker E."/>
            <person name="Staton M."/>
        </authorList>
    </citation>
    <scope>NUCLEOTIDE SEQUENCE [LARGE SCALE GENOMIC DNA]</scope>
    <source>
        <strain evidence="2">cv. NJ 8807/NJ 8810</strain>
        <tissue evidence="1">Young leaf</tissue>
    </source>
</reference>
<sequence>MKLGEREGEVMDLENFVGQNEAASEVMVPKRERGSRCFRSFGGGVGRGSLMDINGGVGSEAEPCARWISVTGGSGPLFLNRTSLICRRGTQRRTIVTCEDDSAQVGVGRRRIGACGKQIVLVVVVVVVEGGPGVRV</sequence>
<protein>
    <submittedName>
        <fullName evidence="1">Uncharacterized protein</fullName>
    </submittedName>
</protein>
<evidence type="ECO:0000313" key="1">
    <source>
        <dbReference type="EMBL" id="KAH7835910.1"/>
    </source>
</evidence>
<evidence type="ECO:0000313" key="2">
    <source>
        <dbReference type="Proteomes" id="UP000828048"/>
    </source>
</evidence>
<dbReference type="EMBL" id="CM037152">
    <property type="protein sequence ID" value="KAH7835910.1"/>
    <property type="molecule type" value="Genomic_DNA"/>
</dbReference>
<accession>A0ACB7X5V7</accession>
<proteinExistence type="predicted"/>
<organism evidence="1 2">
    <name type="scientific">Vaccinium darrowii</name>
    <dbReference type="NCBI Taxonomy" id="229202"/>
    <lineage>
        <taxon>Eukaryota</taxon>
        <taxon>Viridiplantae</taxon>
        <taxon>Streptophyta</taxon>
        <taxon>Embryophyta</taxon>
        <taxon>Tracheophyta</taxon>
        <taxon>Spermatophyta</taxon>
        <taxon>Magnoliopsida</taxon>
        <taxon>eudicotyledons</taxon>
        <taxon>Gunneridae</taxon>
        <taxon>Pentapetalae</taxon>
        <taxon>asterids</taxon>
        <taxon>Ericales</taxon>
        <taxon>Ericaceae</taxon>
        <taxon>Vaccinioideae</taxon>
        <taxon>Vaccinieae</taxon>
        <taxon>Vaccinium</taxon>
    </lineage>
</organism>